<gene>
    <name evidence="1" type="ORF">DEW08_15010</name>
</gene>
<dbReference type="PIRSF" id="PIRSF031780">
    <property type="entry name" value="UCP031780"/>
    <property type="match status" value="1"/>
</dbReference>
<evidence type="ECO:0000313" key="2">
    <source>
        <dbReference type="Proteomes" id="UP000245629"/>
    </source>
</evidence>
<dbReference type="Pfam" id="PF07345">
    <property type="entry name" value="ATPaseInh_sub_z"/>
    <property type="match status" value="1"/>
</dbReference>
<dbReference type="AlphaFoldDB" id="A0A2S2CS87"/>
<proteinExistence type="predicted"/>
<dbReference type="KEGG" id="azz:DEW08_15010"/>
<protein>
    <submittedName>
        <fullName evidence="1">DUF1476 domain-containing protein</fullName>
    </submittedName>
</protein>
<organism evidence="1 2">
    <name type="scientific">Azospirillum thermophilum</name>
    <dbReference type="NCBI Taxonomy" id="2202148"/>
    <lineage>
        <taxon>Bacteria</taxon>
        <taxon>Pseudomonadati</taxon>
        <taxon>Pseudomonadota</taxon>
        <taxon>Alphaproteobacteria</taxon>
        <taxon>Rhodospirillales</taxon>
        <taxon>Azospirillaceae</taxon>
        <taxon>Azospirillum</taxon>
    </lineage>
</organism>
<dbReference type="OrthoDB" id="9810387at2"/>
<dbReference type="EMBL" id="CP029353">
    <property type="protein sequence ID" value="AWK87352.1"/>
    <property type="molecule type" value="Genomic_DNA"/>
</dbReference>
<dbReference type="Proteomes" id="UP000245629">
    <property type="component" value="Chromosome 2"/>
</dbReference>
<accession>A0A2S2CS87</accession>
<evidence type="ECO:0000313" key="1">
    <source>
        <dbReference type="EMBL" id="AWK87352.1"/>
    </source>
</evidence>
<reference evidence="2" key="1">
    <citation type="submission" date="2018-05" db="EMBL/GenBank/DDBJ databases">
        <title>Azospirillum thermophila sp. nov., a novel isolated from hot spring.</title>
        <authorList>
            <person name="Zhao Z."/>
        </authorList>
    </citation>
    <scope>NUCLEOTIDE SEQUENCE [LARGE SCALE GENOMIC DNA]</scope>
    <source>
        <strain evidence="2">CFH 70021</strain>
    </source>
</reference>
<keyword evidence="2" id="KW-1185">Reference proteome</keyword>
<name>A0A2S2CS87_9PROT</name>
<dbReference type="InterPro" id="IPR038293">
    <property type="entry name" value="ATPase_inh_sub_z_sf"/>
</dbReference>
<sequence length="106" mass="12177">MTTFDDREKAFENKFQHDQDLLFRIRARRDKLAGLWAADLQGLRGPEAEAYARQIVDTDIATPGPHDIRDRLLADLRAKGVDVSEHRIEKELSHLLDLARQQVTAE</sequence>
<dbReference type="Gene3D" id="1.10.790.20">
    <property type="entry name" value="Domain of unknown function DUF1476"/>
    <property type="match status" value="1"/>
</dbReference>
<dbReference type="InterPro" id="IPR009945">
    <property type="entry name" value="ATPase_inh_sub_z"/>
</dbReference>
<dbReference type="RefSeq" id="WP_109328396.1">
    <property type="nucleotide sequence ID" value="NZ_CP029353.1"/>
</dbReference>